<dbReference type="GeneID" id="19209549"/>
<feature type="region of interest" description="Disordered" evidence="1">
    <location>
        <begin position="175"/>
        <end position="234"/>
    </location>
</feature>
<feature type="compositionally biased region" description="Basic and acidic residues" evidence="1">
    <location>
        <begin position="175"/>
        <end position="188"/>
    </location>
</feature>
<protein>
    <submittedName>
        <fullName evidence="2">Uncharacterized protein</fullName>
    </submittedName>
</protein>
<sequence length="307" mass="33848">MDHTLGGIVSLLSVQYPDRKIATDNGKDGGDLVGKAKGAKISHGQKWRFMPEDPHNELFKICSSDMPSTQWVMATGETPKVPVPFTSVAVSHQGNKYRIMTADSALCWTMLGDGENETAEWMMIELEAILGPVRAEPESKAALSDGASSVTKTIDVQITRVNSLGHPNNLRYARLETEKGHKDVKTEQSKGTSEAFKEGGERKQDTGHKNEDSFEDSIEQETRSREKTAESDTETAIAVDSAETVNEDLRRCISAPNSRRTRGCWVTHGYVSRHGRSEVRNAQLGRAVSRPWAGQFLVSRCWGQGTL</sequence>
<comment type="caution">
    <text evidence="2">The sequence shown here is derived from an EMBL/GenBank/DDBJ whole genome shotgun (WGS) entry which is preliminary data.</text>
</comment>
<organism evidence="2 3">
    <name type="scientific">Coniophora puteana (strain RWD-64-598)</name>
    <name type="common">Brown rot fungus</name>
    <dbReference type="NCBI Taxonomy" id="741705"/>
    <lineage>
        <taxon>Eukaryota</taxon>
        <taxon>Fungi</taxon>
        <taxon>Dikarya</taxon>
        <taxon>Basidiomycota</taxon>
        <taxon>Agaricomycotina</taxon>
        <taxon>Agaricomycetes</taxon>
        <taxon>Agaricomycetidae</taxon>
        <taxon>Boletales</taxon>
        <taxon>Coniophorineae</taxon>
        <taxon>Coniophoraceae</taxon>
        <taxon>Coniophora</taxon>
    </lineage>
</organism>
<proteinExistence type="predicted"/>
<evidence type="ECO:0000313" key="3">
    <source>
        <dbReference type="Proteomes" id="UP000053558"/>
    </source>
</evidence>
<keyword evidence="3" id="KW-1185">Reference proteome</keyword>
<evidence type="ECO:0000313" key="2">
    <source>
        <dbReference type="EMBL" id="EIW75968.1"/>
    </source>
</evidence>
<evidence type="ECO:0000256" key="1">
    <source>
        <dbReference type="SAM" id="MobiDB-lite"/>
    </source>
</evidence>
<dbReference type="EMBL" id="JH711587">
    <property type="protein sequence ID" value="EIW75968.1"/>
    <property type="molecule type" value="Genomic_DNA"/>
</dbReference>
<accession>A0A5M3M9P5</accession>
<dbReference type="AlphaFoldDB" id="A0A5M3M9P5"/>
<name>A0A5M3M9P5_CONPW</name>
<dbReference type="Proteomes" id="UP000053558">
    <property type="component" value="Unassembled WGS sequence"/>
</dbReference>
<gene>
    <name evidence="2" type="ORF">CONPUDRAFT_76999</name>
</gene>
<dbReference type="RefSeq" id="XP_007773961.1">
    <property type="nucleotide sequence ID" value="XM_007775771.1"/>
</dbReference>
<feature type="compositionally biased region" description="Basic and acidic residues" evidence="1">
    <location>
        <begin position="220"/>
        <end position="230"/>
    </location>
</feature>
<dbReference type="KEGG" id="cput:CONPUDRAFT_76999"/>
<feature type="compositionally biased region" description="Basic and acidic residues" evidence="1">
    <location>
        <begin position="195"/>
        <end position="212"/>
    </location>
</feature>
<reference evidence="3" key="1">
    <citation type="journal article" date="2012" name="Science">
        <title>The Paleozoic origin of enzymatic lignin decomposition reconstructed from 31 fungal genomes.</title>
        <authorList>
            <person name="Floudas D."/>
            <person name="Binder M."/>
            <person name="Riley R."/>
            <person name="Barry K."/>
            <person name="Blanchette R.A."/>
            <person name="Henrissat B."/>
            <person name="Martinez A.T."/>
            <person name="Otillar R."/>
            <person name="Spatafora J.W."/>
            <person name="Yadav J.S."/>
            <person name="Aerts A."/>
            <person name="Benoit I."/>
            <person name="Boyd A."/>
            <person name="Carlson A."/>
            <person name="Copeland A."/>
            <person name="Coutinho P.M."/>
            <person name="de Vries R.P."/>
            <person name="Ferreira P."/>
            <person name="Findley K."/>
            <person name="Foster B."/>
            <person name="Gaskell J."/>
            <person name="Glotzer D."/>
            <person name="Gorecki P."/>
            <person name="Heitman J."/>
            <person name="Hesse C."/>
            <person name="Hori C."/>
            <person name="Igarashi K."/>
            <person name="Jurgens J.A."/>
            <person name="Kallen N."/>
            <person name="Kersten P."/>
            <person name="Kohler A."/>
            <person name="Kuees U."/>
            <person name="Kumar T.K.A."/>
            <person name="Kuo A."/>
            <person name="LaButti K."/>
            <person name="Larrondo L.F."/>
            <person name="Lindquist E."/>
            <person name="Ling A."/>
            <person name="Lombard V."/>
            <person name="Lucas S."/>
            <person name="Lundell T."/>
            <person name="Martin R."/>
            <person name="McLaughlin D.J."/>
            <person name="Morgenstern I."/>
            <person name="Morin E."/>
            <person name="Murat C."/>
            <person name="Nagy L.G."/>
            <person name="Nolan M."/>
            <person name="Ohm R.A."/>
            <person name="Patyshakuliyeva A."/>
            <person name="Rokas A."/>
            <person name="Ruiz-Duenas F.J."/>
            <person name="Sabat G."/>
            <person name="Salamov A."/>
            <person name="Samejima M."/>
            <person name="Schmutz J."/>
            <person name="Slot J.C."/>
            <person name="St John F."/>
            <person name="Stenlid J."/>
            <person name="Sun H."/>
            <person name="Sun S."/>
            <person name="Syed K."/>
            <person name="Tsang A."/>
            <person name="Wiebenga A."/>
            <person name="Young D."/>
            <person name="Pisabarro A."/>
            <person name="Eastwood D.C."/>
            <person name="Martin F."/>
            <person name="Cullen D."/>
            <person name="Grigoriev I.V."/>
            <person name="Hibbett D.S."/>
        </authorList>
    </citation>
    <scope>NUCLEOTIDE SEQUENCE [LARGE SCALE GENOMIC DNA]</scope>
    <source>
        <strain evidence="3">RWD-64-598 SS2</strain>
    </source>
</reference>